<name>A0ABD3UR67_9LAMI</name>
<dbReference type="AlphaFoldDB" id="A0ABD3UR67"/>
<keyword evidence="2" id="KW-1185">Reference proteome</keyword>
<reference evidence="1 2" key="1">
    <citation type="submission" date="2024-12" db="EMBL/GenBank/DDBJ databases">
        <title>The unique morphological basis and parallel evolutionary history of personate flowers in Penstemon.</title>
        <authorList>
            <person name="Depatie T.H."/>
            <person name="Wessinger C.A."/>
        </authorList>
    </citation>
    <scope>NUCLEOTIDE SEQUENCE [LARGE SCALE GENOMIC DNA]</scope>
    <source>
        <strain evidence="1">WTNN_2</strain>
        <tissue evidence="1">Leaf</tissue>
    </source>
</reference>
<dbReference type="EMBL" id="JBJXBP010000001">
    <property type="protein sequence ID" value="KAL3850518.1"/>
    <property type="molecule type" value="Genomic_DNA"/>
</dbReference>
<evidence type="ECO:0000313" key="1">
    <source>
        <dbReference type="EMBL" id="KAL3850518.1"/>
    </source>
</evidence>
<protein>
    <submittedName>
        <fullName evidence="1">Uncharacterized protein</fullName>
    </submittedName>
</protein>
<proteinExistence type="predicted"/>
<accession>A0ABD3UR67</accession>
<dbReference type="Proteomes" id="UP001634393">
    <property type="component" value="Unassembled WGS sequence"/>
</dbReference>
<organism evidence="1 2">
    <name type="scientific">Penstemon smallii</name>
    <dbReference type="NCBI Taxonomy" id="265156"/>
    <lineage>
        <taxon>Eukaryota</taxon>
        <taxon>Viridiplantae</taxon>
        <taxon>Streptophyta</taxon>
        <taxon>Embryophyta</taxon>
        <taxon>Tracheophyta</taxon>
        <taxon>Spermatophyta</taxon>
        <taxon>Magnoliopsida</taxon>
        <taxon>eudicotyledons</taxon>
        <taxon>Gunneridae</taxon>
        <taxon>Pentapetalae</taxon>
        <taxon>asterids</taxon>
        <taxon>lamiids</taxon>
        <taxon>Lamiales</taxon>
        <taxon>Plantaginaceae</taxon>
        <taxon>Cheloneae</taxon>
        <taxon>Penstemon</taxon>
    </lineage>
</organism>
<sequence>MQFHDAEFELIFYVCSPLENRESNATMYEYSVDNVCELVPGKGEDGAQILKLLTQSKLFVKNSLVSSLRVNKLICVFS</sequence>
<gene>
    <name evidence="1" type="ORF">ACJIZ3_012400</name>
</gene>
<comment type="caution">
    <text evidence="1">The sequence shown here is derived from an EMBL/GenBank/DDBJ whole genome shotgun (WGS) entry which is preliminary data.</text>
</comment>
<evidence type="ECO:0000313" key="2">
    <source>
        <dbReference type="Proteomes" id="UP001634393"/>
    </source>
</evidence>